<dbReference type="PANTHER" id="PTHR24559">
    <property type="entry name" value="TRANSPOSON TY3-I GAG-POL POLYPROTEIN"/>
    <property type="match status" value="1"/>
</dbReference>
<dbReference type="SUPFAM" id="SSF56672">
    <property type="entry name" value="DNA/RNA polymerases"/>
    <property type="match status" value="1"/>
</dbReference>
<proteinExistence type="predicted"/>
<feature type="domain" description="Reverse transcriptase" evidence="2">
    <location>
        <begin position="237"/>
        <end position="315"/>
    </location>
</feature>
<dbReference type="Gene3D" id="3.30.70.270">
    <property type="match status" value="1"/>
</dbReference>
<gene>
    <name evidence="3" type="ORF">SI8410_17021107</name>
</gene>
<keyword evidence="4" id="KW-1185">Reference proteome</keyword>
<dbReference type="AlphaFoldDB" id="A0A7I8LKF5"/>
<dbReference type="InterPro" id="IPR021109">
    <property type="entry name" value="Peptidase_aspartic_dom_sf"/>
</dbReference>
<evidence type="ECO:0000259" key="2">
    <source>
        <dbReference type="Pfam" id="PF00078"/>
    </source>
</evidence>
<dbReference type="Gene3D" id="2.40.70.10">
    <property type="entry name" value="Acid Proteases"/>
    <property type="match status" value="1"/>
</dbReference>
<keyword evidence="1" id="KW-0175">Coiled coil</keyword>
<dbReference type="OrthoDB" id="779804at2759"/>
<dbReference type="Proteomes" id="UP000663760">
    <property type="component" value="Chromosome 17"/>
</dbReference>
<feature type="coiled-coil region" evidence="1">
    <location>
        <begin position="63"/>
        <end position="90"/>
    </location>
</feature>
<evidence type="ECO:0000313" key="4">
    <source>
        <dbReference type="Proteomes" id="UP000663760"/>
    </source>
</evidence>
<accession>A0A7I8LKF5</accession>
<dbReference type="Gene3D" id="3.10.10.10">
    <property type="entry name" value="HIV Type 1 Reverse Transcriptase, subunit A, domain 1"/>
    <property type="match status" value="1"/>
</dbReference>
<protein>
    <recommendedName>
        <fullName evidence="2">Reverse transcriptase domain-containing protein</fullName>
    </recommendedName>
</protein>
<dbReference type="InterPro" id="IPR000477">
    <property type="entry name" value="RT_dom"/>
</dbReference>
<dbReference type="InterPro" id="IPR043128">
    <property type="entry name" value="Rev_trsase/Diguanyl_cyclase"/>
</dbReference>
<reference evidence="3" key="1">
    <citation type="submission" date="2020-02" db="EMBL/GenBank/DDBJ databases">
        <authorList>
            <person name="Scholz U."/>
            <person name="Mascher M."/>
            <person name="Fiebig A."/>
        </authorList>
    </citation>
    <scope>NUCLEOTIDE SEQUENCE</scope>
</reference>
<sequence>MHDIKPCVFQILPNFYGNLNENTYDHLQEFLKIYATIKELSENSYNSLDFDRTNPPLKRDDVYELIKHANKDLRNEVNEINKKLEKLLSSQGTQNLKTPILIKPTGIIVSLGDRSIRYLKGLIEDVIINIEGCYFSFDFLILDMMPPENLKESAIILGRAFSAIVSANINCATRIVDMYCGGQHISLNVFKAAKFAKEEGGEEYDVVDSIIEKVCMFDTSFENLSSVVKNEIIKWLEKTTFTCPFDTFAFTRMPFGLCNAPATFERCMISLFSDMLDDFLEVFMDDFSIFGSYFDECFGHLKQVLARCVESKLVLS</sequence>
<name>A0A7I8LKF5_SPIIN</name>
<dbReference type="PANTHER" id="PTHR24559:SF444">
    <property type="entry name" value="REVERSE TRANSCRIPTASE DOMAIN-CONTAINING PROTEIN"/>
    <property type="match status" value="1"/>
</dbReference>
<dbReference type="InterPro" id="IPR043502">
    <property type="entry name" value="DNA/RNA_pol_sf"/>
</dbReference>
<dbReference type="EMBL" id="LR746280">
    <property type="protein sequence ID" value="CAA7410429.1"/>
    <property type="molecule type" value="Genomic_DNA"/>
</dbReference>
<evidence type="ECO:0000256" key="1">
    <source>
        <dbReference type="SAM" id="Coils"/>
    </source>
</evidence>
<dbReference type="CDD" id="cd01647">
    <property type="entry name" value="RT_LTR"/>
    <property type="match status" value="1"/>
</dbReference>
<dbReference type="Pfam" id="PF00078">
    <property type="entry name" value="RVT_1"/>
    <property type="match status" value="1"/>
</dbReference>
<organism evidence="3 4">
    <name type="scientific">Spirodela intermedia</name>
    <name type="common">Intermediate duckweed</name>
    <dbReference type="NCBI Taxonomy" id="51605"/>
    <lineage>
        <taxon>Eukaryota</taxon>
        <taxon>Viridiplantae</taxon>
        <taxon>Streptophyta</taxon>
        <taxon>Embryophyta</taxon>
        <taxon>Tracheophyta</taxon>
        <taxon>Spermatophyta</taxon>
        <taxon>Magnoliopsida</taxon>
        <taxon>Liliopsida</taxon>
        <taxon>Araceae</taxon>
        <taxon>Lemnoideae</taxon>
        <taxon>Spirodela</taxon>
    </lineage>
</organism>
<dbReference type="InterPro" id="IPR053134">
    <property type="entry name" value="RNA-dir_DNA_polymerase"/>
</dbReference>
<evidence type="ECO:0000313" key="3">
    <source>
        <dbReference type="EMBL" id="CAA7410429.1"/>
    </source>
</evidence>